<evidence type="ECO:0000259" key="3">
    <source>
        <dbReference type="Pfam" id="PF00078"/>
    </source>
</evidence>
<dbReference type="Gene3D" id="3.30.420.10">
    <property type="entry name" value="Ribonuclease H-like superfamily/Ribonuclease H"/>
    <property type="match status" value="1"/>
</dbReference>
<dbReference type="GO" id="GO:0071897">
    <property type="term" value="P:DNA biosynthetic process"/>
    <property type="evidence" value="ECO:0007669"/>
    <property type="project" value="UniProtKB-ARBA"/>
</dbReference>
<keyword evidence="5" id="KW-1185">Reference proteome</keyword>
<feature type="domain" description="Reverse transcriptase/retrotransposon-derived protein RNase H-like" evidence="4">
    <location>
        <begin position="94"/>
        <end position="174"/>
    </location>
</feature>
<evidence type="ECO:0000313" key="5">
    <source>
        <dbReference type="Proteomes" id="UP000504615"/>
    </source>
</evidence>
<dbReference type="InterPro" id="IPR041577">
    <property type="entry name" value="RT_RNaseH_2"/>
</dbReference>
<accession>A0A6I9VXY0</accession>
<dbReference type="Pfam" id="PF17919">
    <property type="entry name" value="RT_RNaseH_2"/>
    <property type="match status" value="1"/>
</dbReference>
<feature type="compositionally biased region" description="Acidic residues" evidence="2">
    <location>
        <begin position="252"/>
        <end position="261"/>
    </location>
</feature>
<evidence type="ECO:0000313" key="6">
    <source>
        <dbReference type="RefSeq" id="XP_011633225.1"/>
    </source>
</evidence>
<gene>
    <name evidence="6" type="primary">LOC105424613</name>
</gene>
<dbReference type="Gene3D" id="3.10.20.370">
    <property type="match status" value="1"/>
</dbReference>
<evidence type="ECO:0000256" key="1">
    <source>
        <dbReference type="ARBA" id="ARBA00023268"/>
    </source>
</evidence>
<dbReference type="KEGG" id="pbar:105424613"/>
<dbReference type="PANTHER" id="PTHR37984:SF5">
    <property type="entry name" value="PROTEIN NYNRIN-LIKE"/>
    <property type="match status" value="1"/>
</dbReference>
<dbReference type="GO" id="GO:0003676">
    <property type="term" value="F:nucleic acid binding"/>
    <property type="evidence" value="ECO:0007669"/>
    <property type="project" value="InterPro"/>
</dbReference>
<proteinExistence type="predicted"/>
<feature type="region of interest" description="Disordered" evidence="2">
    <location>
        <begin position="203"/>
        <end position="261"/>
    </location>
</feature>
<dbReference type="Gene3D" id="3.30.70.270">
    <property type="match status" value="1"/>
</dbReference>
<dbReference type="InterPro" id="IPR036397">
    <property type="entry name" value="RNaseH_sf"/>
</dbReference>
<dbReference type="RefSeq" id="XP_011633225.1">
    <property type="nucleotide sequence ID" value="XM_011634923.1"/>
</dbReference>
<dbReference type="GeneID" id="105424613"/>
<dbReference type="PANTHER" id="PTHR37984">
    <property type="entry name" value="PROTEIN CBG26694"/>
    <property type="match status" value="1"/>
</dbReference>
<evidence type="ECO:0000256" key="2">
    <source>
        <dbReference type="SAM" id="MobiDB-lite"/>
    </source>
</evidence>
<dbReference type="Pfam" id="PF00078">
    <property type="entry name" value="RVT_1"/>
    <property type="match status" value="1"/>
</dbReference>
<feature type="domain" description="Reverse transcriptase" evidence="3">
    <location>
        <begin position="5"/>
        <end position="93"/>
    </location>
</feature>
<dbReference type="OrthoDB" id="8193822at2759"/>
<dbReference type="InterPro" id="IPR043128">
    <property type="entry name" value="Rev_trsase/Diguanyl_cyclase"/>
</dbReference>
<dbReference type="InterPro" id="IPR050951">
    <property type="entry name" value="Retrovirus_Pol_polyprotein"/>
</dbReference>
<protein>
    <submittedName>
        <fullName evidence="6">Uncharacterized protein LOC105424613</fullName>
    </submittedName>
</protein>
<keyword evidence="1" id="KW-0511">Multifunctional enzyme</keyword>
<dbReference type="CDD" id="cd01647">
    <property type="entry name" value="RT_LTR"/>
    <property type="match status" value="1"/>
</dbReference>
<dbReference type="InterPro" id="IPR043502">
    <property type="entry name" value="DNA/RNA_pol_sf"/>
</dbReference>
<evidence type="ECO:0000259" key="4">
    <source>
        <dbReference type="Pfam" id="PF17919"/>
    </source>
</evidence>
<dbReference type="GO" id="GO:0003824">
    <property type="term" value="F:catalytic activity"/>
    <property type="evidence" value="ECO:0007669"/>
    <property type="project" value="UniProtKB-KW"/>
</dbReference>
<reference evidence="6" key="1">
    <citation type="submission" date="2025-08" db="UniProtKB">
        <authorList>
            <consortium name="RefSeq"/>
        </authorList>
    </citation>
    <scope>IDENTIFICATION</scope>
</reference>
<sequence length="363" mass="40918">MAFSTPYGHYHFKRMPFGLKNVPATFQRLMDQVLTGLQGIELFVYLDGYCNIRSLKEHEAKFNKLADRLRTARLRLQSDKCEFLRKEVTYLGHDSQERTFDQLKTALCTEPLLKYPDFTRPFIVTTDASKNAVGGILSQSEIGKDLPIAYTSRILNTAEQNYSTIERKLLAIIAEYEYEVIYKAEKINGNADALSRNPVLPVQPQKLATPHNDDSDESLYNYVNKDNPQGPGRPSVCIPLDDKESTSQESSNDCDETDIDSDSEPLIKKLVRIKPKQPMILTDTPDRAFDKIAMNIMGLLPTTSTGNSYFNHPGFTNEIFGSHPLKKNATIDVAEAFINEFICIHGASKALLTDQGSYFLNKV</sequence>
<dbReference type="InterPro" id="IPR000477">
    <property type="entry name" value="RT_dom"/>
</dbReference>
<name>A0A6I9VXY0_9HYME</name>
<dbReference type="AlphaFoldDB" id="A0A6I9VXY0"/>
<dbReference type="SUPFAM" id="SSF56672">
    <property type="entry name" value="DNA/RNA polymerases"/>
    <property type="match status" value="1"/>
</dbReference>
<organism evidence="5 6">
    <name type="scientific">Pogonomyrmex barbatus</name>
    <name type="common">red harvester ant</name>
    <dbReference type="NCBI Taxonomy" id="144034"/>
    <lineage>
        <taxon>Eukaryota</taxon>
        <taxon>Metazoa</taxon>
        <taxon>Ecdysozoa</taxon>
        <taxon>Arthropoda</taxon>
        <taxon>Hexapoda</taxon>
        <taxon>Insecta</taxon>
        <taxon>Pterygota</taxon>
        <taxon>Neoptera</taxon>
        <taxon>Endopterygota</taxon>
        <taxon>Hymenoptera</taxon>
        <taxon>Apocrita</taxon>
        <taxon>Aculeata</taxon>
        <taxon>Formicoidea</taxon>
        <taxon>Formicidae</taxon>
        <taxon>Myrmicinae</taxon>
        <taxon>Pogonomyrmex</taxon>
    </lineage>
</organism>
<dbReference type="Proteomes" id="UP000504615">
    <property type="component" value="Unplaced"/>
</dbReference>